<reference evidence="2 3" key="1">
    <citation type="submission" date="2024-09" db="EMBL/GenBank/DDBJ databases">
        <authorList>
            <person name="Sun Q."/>
            <person name="Mori K."/>
        </authorList>
    </citation>
    <scope>NUCLEOTIDE SEQUENCE [LARGE SCALE GENOMIC DNA]</scope>
    <source>
        <strain evidence="2 3">CCM 4839</strain>
    </source>
</reference>
<dbReference type="SUPFAM" id="SSF55729">
    <property type="entry name" value="Acyl-CoA N-acyltransferases (Nat)"/>
    <property type="match status" value="1"/>
</dbReference>
<dbReference type="InterPro" id="IPR016181">
    <property type="entry name" value="Acyl_CoA_acyltransferase"/>
</dbReference>
<sequence length="183" mass="20955">MVTSGGMIELSRITIADLDFIAGLECDADLWFFEEDTPSDKHAVREKYLNRIKEGAESSNHDFIVKLTTAQTPVGLAQIWSYIEYRKSWEIGFAILPEYSGYGHGTEAARLLLKYAFTELQAHKVVGMCNSTNSRSAALMERIGMTREAVFKEELLWRNQWTDQSYYSILDREFLPIKKNLAL</sequence>
<dbReference type="Proteomes" id="UP001589818">
    <property type="component" value="Unassembled WGS sequence"/>
</dbReference>
<keyword evidence="2" id="KW-0808">Transferase</keyword>
<dbReference type="EC" id="2.3.-.-" evidence="2"/>
<gene>
    <name evidence="2" type="ORF">ACFFJ8_08575</name>
</gene>
<dbReference type="GO" id="GO:0016746">
    <property type="term" value="F:acyltransferase activity"/>
    <property type="evidence" value="ECO:0007669"/>
    <property type="project" value="UniProtKB-KW"/>
</dbReference>
<proteinExistence type="predicted"/>
<keyword evidence="2" id="KW-0012">Acyltransferase</keyword>
<evidence type="ECO:0000313" key="2">
    <source>
        <dbReference type="EMBL" id="MFC0391427.1"/>
    </source>
</evidence>
<evidence type="ECO:0000259" key="1">
    <source>
        <dbReference type="PROSITE" id="PS51186"/>
    </source>
</evidence>
<dbReference type="InterPro" id="IPR000182">
    <property type="entry name" value="GNAT_dom"/>
</dbReference>
<dbReference type="PROSITE" id="PS51186">
    <property type="entry name" value="GNAT"/>
    <property type="match status" value="1"/>
</dbReference>
<dbReference type="PANTHER" id="PTHR43792">
    <property type="entry name" value="GNAT FAMILY, PUTATIVE (AFU_ORTHOLOGUE AFUA_3G00765)-RELATED-RELATED"/>
    <property type="match status" value="1"/>
</dbReference>
<dbReference type="EMBL" id="JBHLVF010000011">
    <property type="protein sequence ID" value="MFC0391427.1"/>
    <property type="molecule type" value="Genomic_DNA"/>
</dbReference>
<accession>A0ABV6J6L6</accession>
<dbReference type="InterPro" id="IPR051531">
    <property type="entry name" value="N-acetyltransferase"/>
</dbReference>
<dbReference type="Gene3D" id="3.40.630.30">
    <property type="match status" value="1"/>
</dbReference>
<name>A0ABV6J6L6_9BACL</name>
<feature type="domain" description="N-acetyltransferase" evidence="1">
    <location>
        <begin position="8"/>
        <end position="173"/>
    </location>
</feature>
<protein>
    <submittedName>
        <fullName evidence="2">GNAT family N-acetyltransferase</fullName>
        <ecNumber evidence="2">2.3.-.-</ecNumber>
    </submittedName>
</protein>
<evidence type="ECO:0000313" key="3">
    <source>
        <dbReference type="Proteomes" id="UP001589818"/>
    </source>
</evidence>
<organism evidence="2 3">
    <name type="scientific">Paenibacillus mendelii</name>
    <dbReference type="NCBI Taxonomy" id="206163"/>
    <lineage>
        <taxon>Bacteria</taxon>
        <taxon>Bacillati</taxon>
        <taxon>Bacillota</taxon>
        <taxon>Bacilli</taxon>
        <taxon>Bacillales</taxon>
        <taxon>Paenibacillaceae</taxon>
        <taxon>Paenibacillus</taxon>
    </lineage>
</organism>
<dbReference type="PANTHER" id="PTHR43792:SF1">
    <property type="entry name" value="N-ACETYLTRANSFERASE DOMAIN-CONTAINING PROTEIN"/>
    <property type="match status" value="1"/>
</dbReference>
<dbReference type="Pfam" id="PF13302">
    <property type="entry name" value="Acetyltransf_3"/>
    <property type="match status" value="1"/>
</dbReference>
<dbReference type="CDD" id="cd04301">
    <property type="entry name" value="NAT_SF"/>
    <property type="match status" value="1"/>
</dbReference>
<comment type="caution">
    <text evidence="2">The sequence shown here is derived from an EMBL/GenBank/DDBJ whole genome shotgun (WGS) entry which is preliminary data.</text>
</comment>
<keyword evidence="3" id="KW-1185">Reference proteome</keyword>
<dbReference type="RefSeq" id="WP_204819921.1">
    <property type="nucleotide sequence ID" value="NZ_JANHOF010000006.1"/>
</dbReference>